<dbReference type="Pfam" id="PF04464">
    <property type="entry name" value="Glyphos_transf"/>
    <property type="match status" value="1"/>
</dbReference>
<dbReference type="InterPro" id="IPR043148">
    <property type="entry name" value="TagF_C"/>
</dbReference>
<dbReference type="GO" id="GO:0047355">
    <property type="term" value="F:CDP-glycerol glycerophosphotransferase activity"/>
    <property type="evidence" value="ECO:0007669"/>
    <property type="project" value="InterPro"/>
</dbReference>
<dbReference type="Proteomes" id="UP000199092">
    <property type="component" value="Chromosome I"/>
</dbReference>
<dbReference type="AlphaFoldDB" id="A0A1H1ZBX5"/>
<evidence type="ECO:0000313" key="2">
    <source>
        <dbReference type="Proteomes" id="UP000199092"/>
    </source>
</evidence>
<evidence type="ECO:0000313" key="1">
    <source>
        <dbReference type="EMBL" id="SDT30706.1"/>
    </source>
</evidence>
<gene>
    <name evidence="1" type="ORF">SAMN04488543_3650</name>
</gene>
<sequence>MRAPALPTPALTRPLRRVARLAHAAATRAANEVNAPRFARQAARRAMLPNGAVVVFFATGPENLYQFEQWRLPLEELAEQRPVLVVVDRADTGEAVHRRSRLPVTLARGSAALETLVAERDVRVVLYLNQVEPNFRMLRFAAPVHVQLGHGESDKASSVSNQHKAYDLTFVGGPAGSARLGAALRGFDPAERTVQVGRPQLDHAYPGAPDWPADGRRRVLYAPTWEGDRPSIAYGSLASHGVPLVEALLAGGARVVYRPHPRTGAASAAHATADRRVRELLGRAGEDHLVDTGPYGWQWTFADACVTDVSAIAYDWLATGKPLVVTEPVRTASRPPSALLDRLPLLAAVDAGAVLGRLAEQDPALLAALTRHYFGETAGRASTARFLAAVEACYALPGAEV</sequence>
<dbReference type="OrthoDB" id="7806295at2"/>
<keyword evidence="1" id="KW-0808">Transferase</keyword>
<keyword evidence="2" id="KW-1185">Reference proteome</keyword>
<dbReference type="Gene3D" id="3.40.50.12580">
    <property type="match status" value="1"/>
</dbReference>
<dbReference type="STRING" id="546871.SAMN04488543_3650"/>
<dbReference type="EMBL" id="LT629749">
    <property type="protein sequence ID" value="SDT30706.1"/>
    <property type="molecule type" value="Genomic_DNA"/>
</dbReference>
<organism evidence="1 2">
    <name type="scientific">Friedmanniella luteola</name>
    <dbReference type="NCBI Taxonomy" id="546871"/>
    <lineage>
        <taxon>Bacteria</taxon>
        <taxon>Bacillati</taxon>
        <taxon>Actinomycetota</taxon>
        <taxon>Actinomycetes</taxon>
        <taxon>Propionibacteriales</taxon>
        <taxon>Nocardioidaceae</taxon>
        <taxon>Friedmanniella</taxon>
    </lineage>
</organism>
<accession>A0A1H1ZBX5</accession>
<proteinExistence type="predicted"/>
<dbReference type="RefSeq" id="WP_157720559.1">
    <property type="nucleotide sequence ID" value="NZ_LT629749.1"/>
</dbReference>
<dbReference type="GO" id="GO:0016020">
    <property type="term" value="C:membrane"/>
    <property type="evidence" value="ECO:0007669"/>
    <property type="project" value="InterPro"/>
</dbReference>
<protein>
    <submittedName>
        <fullName evidence="1">CDP-Glycerol:Poly(Glycerophosphate) glycerophosphotransferase</fullName>
    </submittedName>
</protein>
<name>A0A1H1ZBX5_9ACTN</name>
<dbReference type="InterPro" id="IPR007554">
    <property type="entry name" value="Glycerophosphate_synth"/>
</dbReference>
<reference evidence="1 2" key="1">
    <citation type="submission" date="2016-10" db="EMBL/GenBank/DDBJ databases">
        <authorList>
            <person name="de Groot N.N."/>
        </authorList>
    </citation>
    <scope>NUCLEOTIDE SEQUENCE [LARGE SCALE GENOMIC DNA]</scope>
    <source>
        <strain evidence="1 2">DSM 21741</strain>
    </source>
</reference>